<sequence>MNNRIKQGTRTGAGALALLLALAGGAHAADKQAQPQAERADSGPRCSGQAARPGNLTLLVGKSNLMRLPEPVRNRSIGNAAVVQAMLVAPDTLYLLGVDVGTTNMIVQGKSGACSIVDIVVGMDPAALQASLATLMPEEKDIRVHSAADSLVLSGTVADGAAVLRAVELATAFVSRPLRSLAQQGGDPATGGAAATTGASGGASGAGAAPAARVINLLAVGAPQQVMLEVKIAEVSKSLLERLDGSVKWGFGSGSWATTLLADFITGNAQAALGVRRASGKGVTLEAQKQDGIVRVLAEPNVMAVSGQEGSFLAGGSIFIPVAQENNKVTLEEKEFGIGLRFTPTVLAGGRINLKVAPQVSEVSREGIGISAAGFSGGAVLPLITTRRASTTLQLHDGQSFAIGGLIKNNLIANRKGLPLLGEVPVLGALFRSTDFQQDRTELVFVVTAHLVKPLPPNYSLPTDSLAPLSHSEALLGARLEGASQPAAATAPGAPGQPLTHSGFELK</sequence>
<evidence type="ECO:0000256" key="2">
    <source>
        <dbReference type="SAM" id="MobiDB-lite"/>
    </source>
</evidence>
<evidence type="ECO:0000313" key="7">
    <source>
        <dbReference type="Proteomes" id="UP000610594"/>
    </source>
</evidence>
<dbReference type="RefSeq" id="WP_167236265.1">
    <property type="nucleotide sequence ID" value="NZ_WHJF01000012.1"/>
</dbReference>
<dbReference type="InterPro" id="IPR004846">
    <property type="entry name" value="T2SS/T3SS_dom"/>
</dbReference>
<dbReference type="InterPro" id="IPR032789">
    <property type="entry name" value="T2SS-T3SS_pil_N"/>
</dbReference>
<evidence type="ECO:0000259" key="5">
    <source>
        <dbReference type="Pfam" id="PF13629"/>
    </source>
</evidence>
<comment type="similarity">
    <text evidence="1">Belongs to the bacterial secretin family.</text>
</comment>
<comment type="caution">
    <text evidence="6">The sequence shown here is derived from an EMBL/GenBank/DDBJ whole genome shotgun (WGS) entry which is preliminary data.</text>
</comment>
<feature type="signal peptide" evidence="3">
    <location>
        <begin position="1"/>
        <end position="28"/>
    </location>
</feature>
<accession>A0ABX0MGX7</accession>
<reference evidence="6 7" key="1">
    <citation type="submission" date="2019-10" db="EMBL/GenBank/DDBJ databases">
        <title>Taxonomy of Antarctic Massilia spp.: description of Massilia rubra sp. nov., Massilia aquatica sp. nov., Massilia mucilaginosa sp. nov., Massilia frigida sp. nov. isolated from streams, lakes and regoliths.</title>
        <authorList>
            <person name="Holochova P."/>
            <person name="Sedlacek I."/>
            <person name="Kralova S."/>
            <person name="Maslanova I."/>
            <person name="Busse H.-J."/>
            <person name="Stankova E."/>
            <person name="Vrbovska V."/>
            <person name="Kovarovic V."/>
            <person name="Bartak M."/>
            <person name="Svec P."/>
            <person name="Pantucek R."/>
        </authorList>
    </citation>
    <scope>NUCLEOTIDE SEQUENCE [LARGE SCALE GENOMIC DNA]</scope>
    <source>
        <strain evidence="6 7">CCM 8694</strain>
    </source>
</reference>
<gene>
    <name evidence="6" type="ORF">F1735_07005</name>
</gene>
<keyword evidence="7" id="KW-1185">Reference proteome</keyword>
<dbReference type="Pfam" id="PF13629">
    <property type="entry name" value="T2SS-T3SS_pil_N"/>
    <property type="match status" value="1"/>
</dbReference>
<dbReference type="Proteomes" id="UP000610594">
    <property type="component" value="Unassembled WGS sequence"/>
</dbReference>
<proteinExistence type="inferred from homology"/>
<evidence type="ECO:0000313" key="6">
    <source>
        <dbReference type="EMBL" id="NHZ62054.1"/>
    </source>
</evidence>
<dbReference type="InterPro" id="IPR001775">
    <property type="entry name" value="GspD/PilQ"/>
</dbReference>
<evidence type="ECO:0000256" key="1">
    <source>
        <dbReference type="RuleBase" id="RU004003"/>
    </source>
</evidence>
<protein>
    <submittedName>
        <fullName evidence="6">Type II and III secretion system protein family protein</fullName>
    </submittedName>
</protein>
<dbReference type="PANTHER" id="PTHR30332:SF17">
    <property type="entry name" value="TYPE IV PILIATION SYSTEM PROTEIN DR_0774-RELATED"/>
    <property type="match status" value="1"/>
</dbReference>
<feature type="region of interest" description="Disordered" evidence="2">
    <location>
        <begin position="485"/>
        <end position="507"/>
    </location>
</feature>
<keyword evidence="3" id="KW-0732">Signal</keyword>
<feature type="region of interest" description="Disordered" evidence="2">
    <location>
        <begin position="30"/>
        <end position="52"/>
    </location>
</feature>
<name>A0ABX0MGX7_9BURK</name>
<organism evidence="6 7">
    <name type="scientific">Massilia genomosp. 1</name>
    <dbReference type="NCBI Taxonomy" id="2609280"/>
    <lineage>
        <taxon>Bacteria</taxon>
        <taxon>Pseudomonadati</taxon>
        <taxon>Pseudomonadota</taxon>
        <taxon>Betaproteobacteria</taxon>
        <taxon>Burkholderiales</taxon>
        <taxon>Oxalobacteraceae</taxon>
        <taxon>Telluria group</taxon>
        <taxon>Massilia</taxon>
    </lineage>
</organism>
<dbReference type="Pfam" id="PF00263">
    <property type="entry name" value="Secretin"/>
    <property type="match status" value="1"/>
</dbReference>
<dbReference type="InterPro" id="IPR050810">
    <property type="entry name" value="Bact_Secretion_Sys_Channel"/>
</dbReference>
<feature type="domain" description="Pilus formation protein N-terminal" evidence="5">
    <location>
        <begin position="54"/>
        <end position="121"/>
    </location>
</feature>
<feature type="compositionally biased region" description="Low complexity" evidence="2">
    <location>
        <begin position="485"/>
        <end position="498"/>
    </location>
</feature>
<evidence type="ECO:0000256" key="3">
    <source>
        <dbReference type="SAM" id="SignalP"/>
    </source>
</evidence>
<dbReference type="EMBL" id="WHJF01000012">
    <property type="protein sequence ID" value="NHZ62054.1"/>
    <property type="molecule type" value="Genomic_DNA"/>
</dbReference>
<dbReference type="PRINTS" id="PR00811">
    <property type="entry name" value="BCTERIALGSPD"/>
</dbReference>
<dbReference type="PANTHER" id="PTHR30332">
    <property type="entry name" value="PROBABLE GENERAL SECRETION PATHWAY PROTEIN D"/>
    <property type="match status" value="1"/>
</dbReference>
<feature type="chain" id="PRO_5047111139" evidence="3">
    <location>
        <begin position="29"/>
        <end position="507"/>
    </location>
</feature>
<feature type="domain" description="Type II/III secretion system secretin-like" evidence="4">
    <location>
        <begin position="287"/>
        <end position="453"/>
    </location>
</feature>
<dbReference type="PRINTS" id="PR01032">
    <property type="entry name" value="PHAGEIV"/>
</dbReference>
<evidence type="ECO:0000259" key="4">
    <source>
        <dbReference type="Pfam" id="PF00263"/>
    </source>
</evidence>